<evidence type="ECO:0000259" key="5">
    <source>
        <dbReference type="Pfam" id="PF18335"/>
    </source>
</evidence>
<dbReference type="Gene3D" id="2.30.30.940">
    <property type="match status" value="1"/>
</dbReference>
<dbReference type="PANTHER" id="PTHR43788:SF6">
    <property type="entry name" value="DNA HELICASE B"/>
    <property type="match status" value="1"/>
</dbReference>
<dbReference type="CDD" id="cd17933">
    <property type="entry name" value="DEXSc_RecD-like"/>
    <property type="match status" value="1"/>
</dbReference>
<evidence type="ECO:0000259" key="3">
    <source>
        <dbReference type="Pfam" id="PF13538"/>
    </source>
</evidence>
<comment type="caution">
    <text evidence="6">The sequence shown here is derived from an EMBL/GenBank/DDBJ whole genome shotgun (WGS) entry which is preliminary data.</text>
</comment>
<dbReference type="Proteomes" id="UP000187166">
    <property type="component" value="Unassembled WGS sequence"/>
</dbReference>
<feature type="domain" description="ATP-dependent RecD2 DNA helicase-like helix-hairpin-helix" evidence="4">
    <location>
        <begin position="145"/>
        <end position="230"/>
    </location>
</feature>
<sequence length="709" mass="80946">MSEEITIDVTVTNYIKQGLGETTFKAKSNEYRKMPNPYILDFFVSGYIPTINTGDTLTLRGKFTSNTNFQMTSFIKRVESGKNNHIKVLTKTRGVGPVMASKIVENSYPNTFEKILEEGFIEGLGIKSKIVTRLKEEALGYVDFAEIQLFLNEYNIEFNDIYRLYNRFKDKTIEKCKENPYILLDELYLDFTRVDAIAQKNYAFIPEDFRLQGAILSYIRQMVKSYGHTFVYESNIRKNLSKYLKVYSASNNKTSTYEGREAYLDMKITEVLESLATTRKIVITRNKEVYLSYLFNLQNKVVRELKQKTSKINGSFSKKQDKDLDKFLESSPLSDNQKEAIRNALKYKLSIVTGGPGTGKTFTLTYLLKVLSKYKPKKTIQLLAPTGRAAQQMVTVTNCFAETIHKALGLSQYFDSCKESLEGDYIVIDESSMIDLKLFLCILESLKEGSHLILLGDANQINSVSAGNVFKDLIDSEKIPVTRLDLIFRQSQKSLIISNSHKIISKEKARDLECDDKFEIKDSTILTEFKRLVDKHVPISDIQVLTSMNKGDLGTWTLNPLIKAYINPQPIIAEIGLGEDVSLGDRVMQTVNDYDVDVFNGDIGHIVNYDDKYLYIEFPNKDIKYPREKLNYLTLAYAITIHKSQGSEFPSVLIAVDYNFVFNRQLLYTGVTRAKNRVVLVGNNKIYDELDKIIEKEGANRNSTLAKSF</sequence>
<evidence type="ECO:0000256" key="2">
    <source>
        <dbReference type="ARBA" id="ARBA00022840"/>
    </source>
</evidence>
<proteinExistence type="predicted"/>
<evidence type="ECO:0000313" key="7">
    <source>
        <dbReference type="Proteomes" id="UP000187166"/>
    </source>
</evidence>
<dbReference type="InterPro" id="IPR027417">
    <property type="entry name" value="P-loop_NTPase"/>
</dbReference>
<keyword evidence="1" id="KW-0547">Nucleotide-binding</keyword>
<dbReference type="InterPro" id="IPR029493">
    <property type="entry name" value="RecD2-like_HHH"/>
</dbReference>
<dbReference type="SUPFAM" id="SSF52540">
    <property type="entry name" value="P-loop containing nucleoside triphosphate hydrolases"/>
    <property type="match status" value="2"/>
</dbReference>
<dbReference type="AlphaFoldDB" id="A0A1U7LX59"/>
<dbReference type="Pfam" id="PF13604">
    <property type="entry name" value="AAA_30"/>
    <property type="match status" value="1"/>
</dbReference>
<reference evidence="6 7" key="1">
    <citation type="journal article" date="2016" name="Appl. Environ. Microbiol.">
        <title>Function and Phylogeny of Bacterial Butyryl Coenzyme A:Acetate Transferases and Their Diversity in the Proximal Colon of Swine.</title>
        <authorList>
            <person name="Trachsel J."/>
            <person name="Bayles D.O."/>
            <person name="Looft T."/>
            <person name="Levine U.Y."/>
            <person name="Allen H.K."/>
        </authorList>
    </citation>
    <scope>NUCLEOTIDE SEQUENCE [LARGE SCALE GENOMIC DNA]</scope>
    <source>
        <strain evidence="6 7">35-6-1</strain>
    </source>
</reference>
<keyword evidence="2" id="KW-0067">ATP-binding</keyword>
<dbReference type="Gene3D" id="3.40.50.300">
    <property type="entry name" value="P-loop containing nucleotide triphosphate hydrolases"/>
    <property type="match status" value="2"/>
</dbReference>
<evidence type="ECO:0000313" key="6">
    <source>
        <dbReference type="EMBL" id="OLR61661.1"/>
    </source>
</evidence>
<dbReference type="CDD" id="cd18809">
    <property type="entry name" value="SF1_C_RecD"/>
    <property type="match status" value="1"/>
</dbReference>
<dbReference type="STRING" id="1465756.BIV18_09925"/>
<dbReference type="Gene3D" id="1.10.10.2220">
    <property type="match status" value="1"/>
</dbReference>
<dbReference type="EMBL" id="MJIH01000008">
    <property type="protein sequence ID" value="OLR61661.1"/>
    <property type="molecule type" value="Genomic_DNA"/>
</dbReference>
<dbReference type="PANTHER" id="PTHR43788">
    <property type="entry name" value="DNA2/NAM7 HELICASE FAMILY MEMBER"/>
    <property type="match status" value="1"/>
</dbReference>
<gene>
    <name evidence="6" type="ORF">BIV18_09925</name>
</gene>
<feature type="domain" description="ATP-dependent RecD2 DNA helicase SH3" evidence="5">
    <location>
        <begin position="558"/>
        <end position="618"/>
    </location>
</feature>
<name>A0A1U7LX59_9FIRM</name>
<dbReference type="GO" id="GO:0003678">
    <property type="term" value="F:DNA helicase activity"/>
    <property type="evidence" value="ECO:0007669"/>
    <property type="project" value="UniProtKB-ARBA"/>
</dbReference>
<dbReference type="InterPro" id="IPR050534">
    <property type="entry name" value="Coronavir_polyprotein_1ab"/>
</dbReference>
<organism evidence="6 7">
    <name type="scientific">Peptoniphilus porci</name>
    <dbReference type="NCBI Taxonomy" id="2652280"/>
    <lineage>
        <taxon>Bacteria</taxon>
        <taxon>Bacillati</taxon>
        <taxon>Bacillota</taxon>
        <taxon>Tissierellia</taxon>
        <taxon>Tissierellales</taxon>
        <taxon>Peptoniphilaceae</taxon>
        <taxon>Peptoniphilus</taxon>
    </lineage>
</organism>
<evidence type="ECO:0000259" key="4">
    <source>
        <dbReference type="Pfam" id="PF14490"/>
    </source>
</evidence>
<dbReference type="Pfam" id="PF18335">
    <property type="entry name" value="SH3_13"/>
    <property type="match status" value="1"/>
</dbReference>
<feature type="domain" description="UvrD-like helicase C-terminal" evidence="3">
    <location>
        <begin position="635"/>
        <end position="681"/>
    </location>
</feature>
<dbReference type="Pfam" id="PF14490">
    <property type="entry name" value="HHH_RecD2"/>
    <property type="match status" value="1"/>
</dbReference>
<evidence type="ECO:0000256" key="1">
    <source>
        <dbReference type="ARBA" id="ARBA00022741"/>
    </source>
</evidence>
<dbReference type="GO" id="GO:0005524">
    <property type="term" value="F:ATP binding"/>
    <property type="evidence" value="ECO:0007669"/>
    <property type="project" value="UniProtKB-KW"/>
</dbReference>
<protein>
    <submittedName>
        <fullName evidence="6">Uncharacterized protein</fullName>
    </submittedName>
</protein>
<accession>A0A1U7LX59</accession>
<keyword evidence="7" id="KW-1185">Reference proteome</keyword>
<dbReference type="InterPro" id="IPR027785">
    <property type="entry name" value="UvrD-like_helicase_C"/>
</dbReference>
<dbReference type="InterPro" id="IPR041451">
    <property type="entry name" value="RecD2_SH13"/>
</dbReference>
<dbReference type="Pfam" id="PF13538">
    <property type="entry name" value="UvrD_C_2"/>
    <property type="match status" value="1"/>
</dbReference>